<evidence type="ECO:0000313" key="2">
    <source>
        <dbReference type="EMBL" id="MFB9378078.1"/>
    </source>
</evidence>
<dbReference type="EMBL" id="JBHMDM010000007">
    <property type="protein sequence ID" value="MFB9378078.1"/>
    <property type="molecule type" value="Genomic_DNA"/>
</dbReference>
<keyword evidence="3" id="KW-1185">Reference proteome</keyword>
<name>A0ABV5LVG0_9ACTN</name>
<accession>A0ABV5LVG0</accession>
<dbReference type="Proteomes" id="UP001589748">
    <property type="component" value="Unassembled WGS sequence"/>
</dbReference>
<dbReference type="InterPro" id="IPR011060">
    <property type="entry name" value="RibuloseP-bd_barrel"/>
</dbReference>
<organism evidence="2 3">
    <name type="scientific">Kineococcus gynurae</name>
    <dbReference type="NCBI Taxonomy" id="452979"/>
    <lineage>
        <taxon>Bacteria</taxon>
        <taxon>Bacillati</taxon>
        <taxon>Actinomycetota</taxon>
        <taxon>Actinomycetes</taxon>
        <taxon>Kineosporiales</taxon>
        <taxon>Kineosporiaceae</taxon>
        <taxon>Kineococcus</taxon>
    </lineage>
</organism>
<comment type="caution">
    <text evidence="2">The sequence shown here is derived from an EMBL/GenBank/DDBJ whole genome shotgun (WGS) entry which is preliminary data.</text>
</comment>
<gene>
    <name evidence="2" type="ORF">ACFFVI_13990</name>
</gene>
<dbReference type="SUPFAM" id="SSF51366">
    <property type="entry name" value="Ribulose-phoshate binding barrel"/>
    <property type="match status" value="1"/>
</dbReference>
<proteinExistence type="predicted"/>
<evidence type="ECO:0000256" key="1">
    <source>
        <dbReference type="SAM" id="MobiDB-lite"/>
    </source>
</evidence>
<reference evidence="2 3" key="1">
    <citation type="submission" date="2024-09" db="EMBL/GenBank/DDBJ databases">
        <authorList>
            <person name="Sun Q."/>
            <person name="Mori K."/>
        </authorList>
    </citation>
    <scope>NUCLEOTIDE SEQUENCE [LARGE SCALE GENOMIC DNA]</scope>
    <source>
        <strain evidence="2 3">TISTR 1856</strain>
    </source>
</reference>
<sequence length="242" mass="24908">MTALDAPLLDLDGWADGPAGATRAGSLYALPPSLRARAARELHAAGWWVHVDVILGPGGTHTGVDPAQLKQVRRDLPRARIEVHVIAPHRGDAEVVPELPALLRARPQRVVLPARLCRAGHPAEALVRAAGAACWAEVDRDPPPRPWTVDGFLLMLITPGSTEPLDPARVAGAAGLHGLPLGADGGVGRGHSALLHGAGVTHLVSGRALLREAGDLRRAAPVGGGAGTAAAAATRRPRPATA</sequence>
<feature type="region of interest" description="Disordered" evidence="1">
    <location>
        <begin position="220"/>
        <end position="242"/>
    </location>
</feature>
<dbReference type="Gene3D" id="3.20.20.70">
    <property type="entry name" value="Aldolase class I"/>
    <property type="match status" value="1"/>
</dbReference>
<protein>
    <submittedName>
        <fullName evidence="2">Uncharacterized protein</fullName>
    </submittedName>
</protein>
<dbReference type="RefSeq" id="WP_380137452.1">
    <property type="nucleotide sequence ID" value="NZ_JBHLUI010000008.1"/>
</dbReference>
<dbReference type="InterPro" id="IPR013785">
    <property type="entry name" value="Aldolase_TIM"/>
</dbReference>
<evidence type="ECO:0000313" key="3">
    <source>
        <dbReference type="Proteomes" id="UP001589748"/>
    </source>
</evidence>